<dbReference type="AlphaFoldDB" id="A0A540WTI5"/>
<organism evidence="2 3">
    <name type="scientific">Myxococcus llanfairpwllgwyngyllgogerychwyrndrobwllllantysiliogogogochensis</name>
    <dbReference type="NCBI Taxonomy" id="2590453"/>
    <lineage>
        <taxon>Bacteria</taxon>
        <taxon>Pseudomonadati</taxon>
        <taxon>Myxococcota</taxon>
        <taxon>Myxococcia</taxon>
        <taxon>Myxococcales</taxon>
        <taxon>Cystobacterineae</taxon>
        <taxon>Myxococcaceae</taxon>
        <taxon>Myxococcus</taxon>
    </lineage>
</organism>
<feature type="region of interest" description="Disordered" evidence="1">
    <location>
        <begin position="51"/>
        <end position="102"/>
    </location>
</feature>
<evidence type="ECO:0000313" key="2">
    <source>
        <dbReference type="EMBL" id="TQF12250.1"/>
    </source>
</evidence>
<name>A0A540WTI5_9BACT</name>
<reference evidence="2 3" key="1">
    <citation type="submission" date="2019-06" db="EMBL/GenBank/DDBJ databases">
        <authorList>
            <person name="Livingstone P."/>
            <person name="Whitworth D."/>
        </authorList>
    </citation>
    <scope>NUCLEOTIDE SEQUENCE [LARGE SCALE GENOMIC DNA]</scope>
    <source>
        <strain evidence="2 3">AM401</strain>
    </source>
</reference>
<gene>
    <name evidence="2" type="ORF">FJV41_30025</name>
</gene>
<protein>
    <submittedName>
        <fullName evidence="2">Uncharacterized protein</fullName>
    </submittedName>
</protein>
<evidence type="ECO:0000256" key="1">
    <source>
        <dbReference type="SAM" id="MobiDB-lite"/>
    </source>
</evidence>
<dbReference type="RefSeq" id="WP_141646011.1">
    <property type="nucleotide sequence ID" value="NZ_VIFM01000147.1"/>
</dbReference>
<feature type="region of interest" description="Disordered" evidence="1">
    <location>
        <begin position="1"/>
        <end position="25"/>
    </location>
</feature>
<proteinExistence type="predicted"/>
<feature type="compositionally biased region" description="Low complexity" evidence="1">
    <location>
        <begin position="15"/>
        <end position="25"/>
    </location>
</feature>
<keyword evidence="3" id="KW-1185">Reference proteome</keyword>
<dbReference type="Proteomes" id="UP000315369">
    <property type="component" value="Unassembled WGS sequence"/>
</dbReference>
<accession>A0A540WTI5</accession>
<evidence type="ECO:0000313" key="3">
    <source>
        <dbReference type="Proteomes" id="UP000315369"/>
    </source>
</evidence>
<dbReference type="EMBL" id="VIFM01000147">
    <property type="protein sequence ID" value="TQF12250.1"/>
    <property type="molecule type" value="Genomic_DNA"/>
</dbReference>
<sequence>MRIESSPKSAARTGPRPASPLSAASARTASFKALFPQLKLLGRLLREPSLLKQWPAAPKPGTRRDGPQADKFVGPRPTGSGLPIRITSRPRPPSRPLGLAPWVPKTKLEPWTGTRIKPWLHRPDIFGTPGCPTGAVRGCGLPVRIT</sequence>
<comment type="caution">
    <text evidence="2">The sequence shown here is derived from an EMBL/GenBank/DDBJ whole genome shotgun (WGS) entry which is preliminary data.</text>
</comment>